<dbReference type="InterPro" id="IPR001715">
    <property type="entry name" value="CH_dom"/>
</dbReference>
<organism evidence="2 3">
    <name type="scientific">Nezara viridula</name>
    <name type="common">Southern green stink bug</name>
    <name type="synonym">Cimex viridulus</name>
    <dbReference type="NCBI Taxonomy" id="85310"/>
    <lineage>
        <taxon>Eukaryota</taxon>
        <taxon>Metazoa</taxon>
        <taxon>Ecdysozoa</taxon>
        <taxon>Arthropoda</taxon>
        <taxon>Hexapoda</taxon>
        <taxon>Insecta</taxon>
        <taxon>Pterygota</taxon>
        <taxon>Neoptera</taxon>
        <taxon>Paraneoptera</taxon>
        <taxon>Hemiptera</taxon>
        <taxon>Heteroptera</taxon>
        <taxon>Panheteroptera</taxon>
        <taxon>Pentatomomorpha</taxon>
        <taxon>Pentatomoidea</taxon>
        <taxon>Pentatomidae</taxon>
        <taxon>Pentatominae</taxon>
        <taxon>Nezara</taxon>
    </lineage>
</organism>
<accession>A0A9P0HMN5</accession>
<dbReference type="InterPro" id="IPR052111">
    <property type="entry name" value="Spermatogenesis_Ciliary_MAP"/>
</dbReference>
<name>A0A9P0HMN5_NEZVI</name>
<proteinExistence type="predicted"/>
<dbReference type="SUPFAM" id="SSF47576">
    <property type="entry name" value="Calponin-homology domain, CH-domain"/>
    <property type="match status" value="1"/>
</dbReference>
<dbReference type="InterPro" id="IPR036872">
    <property type="entry name" value="CH_dom_sf"/>
</dbReference>
<dbReference type="GO" id="GO:0005930">
    <property type="term" value="C:axoneme"/>
    <property type="evidence" value="ECO:0007669"/>
    <property type="project" value="TreeGrafter"/>
</dbReference>
<protein>
    <recommendedName>
        <fullName evidence="1">Calponin-homology (CH) domain-containing protein</fullName>
    </recommendedName>
</protein>
<dbReference type="GO" id="GO:0008017">
    <property type="term" value="F:microtubule binding"/>
    <property type="evidence" value="ECO:0007669"/>
    <property type="project" value="TreeGrafter"/>
</dbReference>
<dbReference type="GO" id="GO:0051493">
    <property type="term" value="P:regulation of cytoskeleton organization"/>
    <property type="evidence" value="ECO:0007669"/>
    <property type="project" value="TreeGrafter"/>
</dbReference>
<dbReference type="Proteomes" id="UP001152798">
    <property type="component" value="Chromosome 6"/>
</dbReference>
<sequence length="205" mass="23779">MSQIVNNDTKIKEEELDDLYNWLEGIKLSKPKKNLARDFSDGLLMAELLKHYFPRHVELHNYIPANSFANKLKNWSWLNDKVLKPLGIGQDKKVLKSIASCDQNKLEKVLISVKDKVDEYDRIKSISENSSFQCNFLDDEIPEAEMKTAVSVEEFNILSDKLRDKTEEVSILSSKVKHFEAMIKLKDQRIEDLVAQIQKCTCQKF</sequence>
<dbReference type="AlphaFoldDB" id="A0A9P0HMN5"/>
<gene>
    <name evidence="2" type="ORF">NEZAVI_LOCUS13132</name>
</gene>
<evidence type="ECO:0000313" key="2">
    <source>
        <dbReference type="EMBL" id="CAH1404778.1"/>
    </source>
</evidence>
<evidence type="ECO:0000313" key="3">
    <source>
        <dbReference type="Proteomes" id="UP001152798"/>
    </source>
</evidence>
<dbReference type="FunFam" id="1.10.418.10:FF:000059">
    <property type="entry name" value="RIKEN cDNA 6430531B16 gene"/>
    <property type="match status" value="1"/>
</dbReference>
<dbReference type="EMBL" id="OV725082">
    <property type="protein sequence ID" value="CAH1404778.1"/>
    <property type="molecule type" value="Genomic_DNA"/>
</dbReference>
<dbReference type="Gene3D" id="1.10.418.10">
    <property type="entry name" value="Calponin-like domain"/>
    <property type="match status" value="1"/>
</dbReference>
<keyword evidence="3" id="KW-1185">Reference proteome</keyword>
<dbReference type="OrthoDB" id="193300at2759"/>
<feature type="domain" description="Calponin-homology (CH)" evidence="1">
    <location>
        <begin position="13"/>
        <end position="118"/>
    </location>
</feature>
<evidence type="ECO:0000259" key="1">
    <source>
        <dbReference type="PROSITE" id="PS50021"/>
    </source>
</evidence>
<dbReference type="PANTHER" id="PTHR12509:SF9">
    <property type="entry name" value="SPERM FLAGELLAR PROTEIN 1 ISOFORM X1"/>
    <property type="match status" value="1"/>
</dbReference>
<dbReference type="Pfam" id="PF06294">
    <property type="entry name" value="CH_2"/>
    <property type="match status" value="1"/>
</dbReference>
<dbReference type="InterPro" id="IPR010441">
    <property type="entry name" value="CH_2"/>
</dbReference>
<dbReference type="PANTHER" id="PTHR12509">
    <property type="entry name" value="SPERMATOGENESIS-ASSOCIATED 4-RELATED"/>
    <property type="match status" value="1"/>
</dbReference>
<reference evidence="2" key="1">
    <citation type="submission" date="2022-01" db="EMBL/GenBank/DDBJ databases">
        <authorList>
            <person name="King R."/>
        </authorList>
    </citation>
    <scope>NUCLEOTIDE SEQUENCE</scope>
</reference>
<dbReference type="PROSITE" id="PS50021">
    <property type="entry name" value="CH"/>
    <property type="match status" value="1"/>
</dbReference>